<keyword evidence="4 8" id="KW-0521">NADP</keyword>
<dbReference type="PANTHER" id="PTHR21089">
    <property type="entry name" value="SHIKIMATE DEHYDROGENASE"/>
    <property type="match status" value="1"/>
</dbReference>
<dbReference type="Pfam" id="PF18317">
    <property type="entry name" value="SDH_C"/>
    <property type="match status" value="1"/>
</dbReference>
<feature type="binding site" evidence="8">
    <location>
        <position position="102"/>
    </location>
    <ligand>
        <name>shikimate</name>
        <dbReference type="ChEBI" id="CHEBI:36208"/>
    </ligand>
</feature>
<evidence type="ECO:0000313" key="13">
    <source>
        <dbReference type="Proteomes" id="UP001144205"/>
    </source>
</evidence>
<dbReference type="Pfam" id="PF08501">
    <property type="entry name" value="Shikimate_dh_N"/>
    <property type="match status" value="1"/>
</dbReference>
<evidence type="ECO:0000256" key="8">
    <source>
        <dbReference type="HAMAP-Rule" id="MF_00222"/>
    </source>
</evidence>
<comment type="similarity">
    <text evidence="8">Belongs to the shikimate dehydrogenase family.</text>
</comment>
<evidence type="ECO:0000256" key="7">
    <source>
        <dbReference type="ARBA" id="ARBA00049442"/>
    </source>
</evidence>
<dbReference type="InterPro" id="IPR011342">
    <property type="entry name" value="Shikimate_DH"/>
</dbReference>
<keyword evidence="13" id="KW-1185">Reference proteome</keyword>
<feature type="binding site" evidence="8">
    <location>
        <position position="87"/>
    </location>
    <ligand>
        <name>shikimate</name>
        <dbReference type="ChEBI" id="CHEBI:36208"/>
    </ligand>
</feature>
<dbReference type="NCBIfam" id="NF001310">
    <property type="entry name" value="PRK00258.1-2"/>
    <property type="match status" value="1"/>
</dbReference>
<feature type="binding site" evidence="8">
    <location>
        <position position="78"/>
    </location>
    <ligand>
        <name>NADP(+)</name>
        <dbReference type="ChEBI" id="CHEBI:58349"/>
    </ligand>
</feature>
<dbReference type="EC" id="1.1.1.25" evidence="2 8"/>
<feature type="binding site" evidence="8">
    <location>
        <position position="238"/>
    </location>
    <ligand>
        <name>NADP(+)</name>
        <dbReference type="ChEBI" id="CHEBI:58349"/>
    </ligand>
</feature>
<evidence type="ECO:0000259" key="11">
    <source>
        <dbReference type="Pfam" id="PF18317"/>
    </source>
</evidence>
<dbReference type="InterPro" id="IPR006151">
    <property type="entry name" value="Shikm_DH/Glu-tRNA_Rdtase"/>
</dbReference>
<sequence>MTDRYAVFGSPLGHTKSPFIHSAFAAQFGEDMSYEAVEAPVDGFEAAVRAFIAAGGKGINVTVPFKVRAEAMADEALEAANICGASNCLKFEDGRIIADNFDGVGLVRDIEDNLGVELKGKRVLFAGAGGATRGALGPFLEAGVAGICIANRTVEKAEEVAHLLGPRGSIHACGYDAIGQGFDVVLNATSASLTGALPPLPAVAFEGAELAYEMVYGKGKTPFLALAENSGAEQIADGVGMLVEQAAEAFQWWRGKRPNTRPVIEDLTIPLE</sequence>
<dbReference type="Pfam" id="PF01488">
    <property type="entry name" value="Shikimate_DH"/>
    <property type="match status" value="1"/>
</dbReference>
<comment type="function">
    <text evidence="8">Involved in the biosynthesis of the chorismate, which leads to the biosynthesis of aromatic amino acids. Catalyzes the reversible NADPH linked reduction of 3-dehydroshikimate (DHSA) to yield shikimate (SA).</text>
</comment>
<reference evidence="12" key="1">
    <citation type="journal article" date="2023" name="Int. J. Syst. Evol. Microbiol.">
        <title>Sinisalibacter aestuarii sp. nov., isolated from estuarine sediment of the Arakawa River.</title>
        <authorList>
            <person name="Arafat S.T."/>
            <person name="Hirano S."/>
            <person name="Sato A."/>
            <person name="Takeuchi K."/>
            <person name="Yasuda T."/>
            <person name="Terahara T."/>
            <person name="Hamada M."/>
            <person name="Kobayashi T."/>
        </authorList>
    </citation>
    <scope>NUCLEOTIDE SEQUENCE</scope>
    <source>
        <strain evidence="12">B-399</strain>
    </source>
</reference>
<feature type="domain" description="Shikimate dehydrogenase substrate binding N-terminal" evidence="10">
    <location>
        <begin position="7"/>
        <end position="89"/>
    </location>
</feature>
<dbReference type="InterPro" id="IPR022893">
    <property type="entry name" value="Shikimate_DH_fam"/>
</dbReference>
<proteinExistence type="inferred from homology"/>
<feature type="domain" description="SDH C-terminal" evidence="11">
    <location>
        <begin position="238"/>
        <end position="265"/>
    </location>
</feature>
<dbReference type="InterPro" id="IPR046346">
    <property type="entry name" value="Aminoacid_DH-like_N_sf"/>
</dbReference>
<feature type="binding site" evidence="8">
    <location>
        <begin position="15"/>
        <end position="17"/>
    </location>
    <ligand>
        <name>shikimate</name>
        <dbReference type="ChEBI" id="CHEBI:36208"/>
    </ligand>
</feature>
<evidence type="ECO:0000313" key="12">
    <source>
        <dbReference type="EMBL" id="GKY86355.1"/>
    </source>
</evidence>
<evidence type="ECO:0000256" key="2">
    <source>
        <dbReference type="ARBA" id="ARBA00012962"/>
    </source>
</evidence>
<comment type="catalytic activity">
    <reaction evidence="7 8">
        <text>shikimate + NADP(+) = 3-dehydroshikimate + NADPH + H(+)</text>
        <dbReference type="Rhea" id="RHEA:17737"/>
        <dbReference type="ChEBI" id="CHEBI:15378"/>
        <dbReference type="ChEBI" id="CHEBI:16630"/>
        <dbReference type="ChEBI" id="CHEBI:36208"/>
        <dbReference type="ChEBI" id="CHEBI:57783"/>
        <dbReference type="ChEBI" id="CHEBI:58349"/>
        <dbReference type="EC" id="1.1.1.25"/>
    </reaction>
</comment>
<evidence type="ECO:0000256" key="6">
    <source>
        <dbReference type="ARBA" id="ARBA00023141"/>
    </source>
</evidence>
<comment type="subunit">
    <text evidence="8">Homodimer.</text>
</comment>
<feature type="binding site" evidence="8">
    <location>
        <position position="245"/>
    </location>
    <ligand>
        <name>shikimate</name>
        <dbReference type="ChEBI" id="CHEBI:36208"/>
    </ligand>
</feature>
<dbReference type="RefSeq" id="WP_281840317.1">
    <property type="nucleotide sequence ID" value="NZ_BROH01000001.1"/>
</dbReference>
<keyword evidence="6 8" id="KW-0057">Aromatic amino acid biosynthesis</keyword>
<accession>A0ABQ5LN04</accession>
<dbReference type="InterPro" id="IPR041121">
    <property type="entry name" value="SDH_C"/>
</dbReference>
<name>A0ABQ5LN04_9RHOB</name>
<dbReference type="InterPro" id="IPR013708">
    <property type="entry name" value="Shikimate_DH-bd_N"/>
</dbReference>
<evidence type="ECO:0000259" key="10">
    <source>
        <dbReference type="Pfam" id="PF08501"/>
    </source>
</evidence>
<keyword evidence="5 8" id="KW-0560">Oxidoreductase</keyword>
<feature type="binding site" evidence="8">
    <location>
        <begin position="127"/>
        <end position="131"/>
    </location>
    <ligand>
        <name>NADP(+)</name>
        <dbReference type="ChEBI" id="CHEBI:58349"/>
    </ligand>
</feature>
<dbReference type="InterPro" id="IPR036291">
    <property type="entry name" value="NAD(P)-bd_dom_sf"/>
</dbReference>
<gene>
    <name evidence="12" type="primary">aroE_1</name>
    <name evidence="8" type="synonym">aroE</name>
    <name evidence="12" type="ORF">STA1M1_02240</name>
</gene>
<dbReference type="SUPFAM" id="SSF51735">
    <property type="entry name" value="NAD(P)-binding Rossmann-fold domains"/>
    <property type="match status" value="1"/>
</dbReference>
<feature type="binding site" evidence="8">
    <location>
        <position position="214"/>
    </location>
    <ligand>
        <name>NADP(+)</name>
        <dbReference type="ChEBI" id="CHEBI:58349"/>
    </ligand>
</feature>
<feature type="binding site" evidence="8">
    <location>
        <begin position="151"/>
        <end position="156"/>
    </location>
    <ligand>
        <name>NADP(+)</name>
        <dbReference type="ChEBI" id="CHEBI:58349"/>
    </ligand>
</feature>
<feature type="active site" description="Proton acceptor" evidence="8">
    <location>
        <position position="66"/>
    </location>
</feature>
<evidence type="ECO:0000256" key="4">
    <source>
        <dbReference type="ARBA" id="ARBA00022857"/>
    </source>
</evidence>
<comment type="caution">
    <text evidence="12">The sequence shown here is derived from an EMBL/GenBank/DDBJ whole genome shotgun (WGS) entry which is preliminary data.</text>
</comment>
<protein>
    <recommendedName>
        <fullName evidence="2 8">Shikimate dehydrogenase (NADP(+))</fullName>
        <shortName evidence="8">SDH</shortName>
        <ecNumber evidence="2 8">1.1.1.25</ecNumber>
    </recommendedName>
</protein>
<evidence type="ECO:0000259" key="9">
    <source>
        <dbReference type="Pfam" id="PF01488"/>
    </source>
</evidence>
<comment type="pathway">
    <text evidence="1 8">Metabolic intermediate biosynthesis; chorismate biosynthesis; chorismate from D-erythrose 4-phosphate and phosphoenolpyruvate: step 4/7.</text>
</comment>
<dbReference type="HAMAP" id="MF_00222">
    <property type="entry name" value="Shikimate_DH_AroE"/>
    <property type="match status" value="1"/>
</dbReference>
<dbReference type="Gene3D" id="3.40.50.720">
    <property type="entry name" value="NAD(P)-binding Rossmann-like Domain"/>
    <property type="match status" value="1"/>
</dbReference>
<evidence type="ECO:0000256" key="5">
    <source>
        <dbReference type="ARBA" id="ARBA00023002"/>
    </source>
</evidence>
<feature type="binding site" evidence="8">
    <location>
        <position position="216"/>
    </location>
    <ligand>
        <name>shikimate</name>
        <dbReference type="ChEBI" id="CHEBI:36208"/>
    </ligand>
</feature>
<dbReference type="SUPFAM" id="SSF53223">
    <property type="entry name" value="Aminoacid dehydrogenase-like, N-terminal domain"/>
    <property type="match status" value="1"/>
</dbReference>
<dbReference type="CDD" id="cd01065">
    <property type="entry name" value="NAD_bind_Shikimate_DH"/>
    <property type="match status" value="1"/>
</dbReference>
<dbReference type="NCBIfam" id="TIGR00507">
    <property type="entry name" value="aroE"/>
    <property type="match status" value="1"/>
</dbReference>
<evidence type="ECO:0000256" key="3">
    <source>
        <dbReference type="ARBA" id="ARBA00022605"/>
    </source>
</evidence>
<feature type="binding site" evidence="8">
    <location>
        <position position="62"/>
    </location>
    <ligand>
        <name>shikimate</name>
        <dbReference type="ChEBI" id="CHEBI:36208"/>
    </ligand>
</feature>
<dbReference type="PANTHER" id="PTHR21089:SF1">
    <property type="entry name" value="BIFUNCTIONAL 3-DEHYDROQUINATE DEHYDRATASE_SHIKIMATE DEHYDROGENASE, CHLOROPLASTIC"/>
    <property type="match status" value="1"/>
</dbReference>
<dbReference type="Gene3D" id="3.40.50.10860">
    <property type="entry name" value="Leucine Dehydrogenase, chain A, domain 1"/>
    <property type="match status" value="1"/>
</dbReference>
<evidence type="ECO:0000256" key="1">
    <source>
        <dbReference type="ARBA" id="ARBA00004871"/>
    </source>
</evidence>
<dbReference type="Proteomes" id="UP001144205">
    <property type="component" value="Unassembled WGS sequence"/>
</dbReference>
<organism evidence="12 13">
    <name type="scientific">Sinisalibacter aestuarii</name>
    <dbReference type="NCBI Taxonomy" id="2949426"/>
    <lineage>
        <taxon>Bacteria</taxon>
        <taxon>Pseudomonadati</taxon>
        <taxon>Pseudomonadota</taxon>
        <taxon>Alphaproteobacteria</taxon>
        <taxon>Rhodobacterales</taxon>
        <taxon>Roseobacteraceae</taxon>
        <taxon>Sinisalibacter</taxon>
    </lineage>
</organism>
<keyword evidence="3 8" id="KW-0028">Amino-acid biosynthesis</keyword>
<dbReference type="EMBL" id="BROH01000001">
    <property type="protein sequence ID" value="GKY86355.1"/>
    <property type="molecule type" value="Genomic_DNA"/>
</dbReference>
<feature type="domain" description="Quinate/shikimate 5-dehydrogenase/glutamyl-tRNA reductase" evidence="9">
    <location>
        <begin position="117"/>
        <end position="192"/>
    </location>
</feature>